<name>A0ABU1AR20_9BACT</name>
<keyword evidence="3" id="KW-1185">Reference proteome</keyword>
<dbReference type="InterPro" id="IPR002686">
    <property type="entry name" value="Transposase_17"/>
</dbReference>
<comment type="caution">
    <text evidence="2">The sequence shown here is derived from an EMBL/GenBank/DDBJ whole genome shotgun (WGS) entry which is preliminary data.</text>
</comment>
<dbReference type="RefSeq" id="WP_308986658.1">
    <property type="nucleotide sequence ID" value="NZ_JARXIC010000054.1"/>
</dbReference>
<evidence type="ECO:0000259" key="1">
    <source>
        <dbReference type="SMART" id="SM01321"/>
    </source>
</evidence>
<evidence type="ECO:0000313" key="2">
    <source>
        <dbReference type="EMBL" id="MDQ8196221.1"/>
    </source>
</evidence>
<dbReference type="InterPro" id="IPR052715">
    <property type="entry name" value="RAYT_transposase"/>
</dbReference>
<dbReference type="Proteomes" id="UP001243717">
    <property type="component" value="Unassembled WGS sequence"/>
</dbReference>
<dbReference type="NCBIfam" id="NF047646">
    <property type="entry name" value="REP_Tyr_transpos"/>
    <property type="match status" value="1"/>
</dbReference>
<protein>
    <submittedName>
        <fullName evidence="2">Transposase</fullName>
    </submittedName>
</protein>
<organism evidence="2 3">
    <name type="scientific">Thalassobacterium sedimentorum</name>
    <dbReference type="NCBI Taxonomy" id="3041258"/>
    <lineage>
        <taxon>Bacteria</taxon>
        <taxon>Pseudomonadati</taxon>
        <taxon>Verrucomicrobiota</taxon>
        <taxon>Opitutia</taxon>
        <taxon>Puniceicoccales</taxon>
        <taxon>Coraliomargaritaceae</taxon>
        <taxon>Thalassobacterium</taxon>
    </lineage>
</organism>
<gene>
    <name evidence="2" type="ORF">QEH59_17435</name>
</gene>
<dbReference type="SMART" id="SM01321">
    <property type="entry name" value="Y1_Tnp"/>
    <property type="match status" value="1"/>
</dbReference>
<accession>A0ABU1AR20</accession>
<feature type="domain" description="Transposase IS200-like" evidence="1">
    <location>
        <begin position="33"/>
        <end position="138"/>
    </location>
</feature>
<evidence type="ECO:0000313" key="3">
    <source>
        <dbReference type="Proteomes" id="UP001243717"/>
    </source>
</evidence>
<dbReference type="Gene3D" id="3.30.70.1290">
    <property type="entry name" value="Transposase IS200-like"/>
    <property type="match status" value="1"/>
</dbReference>
<dbReference type="PANTHER" id="PTHR36966">
    <property type="entry name" value="REP-ASSOCIATED TYROSINE TRANSPOSASE"/>
    <property type="match status" value="1"/>
</dbReference>
<dbReference type="InterPro" id="IPR036515">
    <property type="entry name" value="Transposase_17_sf"/>
</dbReference>
<reference evidence="2 3" key="1">
    <citation type="submission" date="2023-04" db="EMBL/GenBank/DDBJ databases">
        <title>A novel bacteria isolated from coastal sediment.</title>
        <authorList>
            <person name="Liu X.-J."/>
            <person name="Du Z.-J."/>
        </authorList>
    </citation>
    <scope>NUCLEOTIDE SEQUENCE [LARGE SCALE GENOMIC DNA]</scope>
    <source>
        <strain evidence="2 3">SDUM461004</strain>
    </source>
</reference>
<dbReference type="SUPFAM" id="SSF143422">
    <property type="entry name" value="Transposase IS200-like"/>
    <property type="match status" value="1"/>
</dbReference>
<dbReference type="EMBL" id="JARXIC010000054">
    <property type="protein sequence ID" value="MDQ8196221.1"/>
    <property type="molecule type" value="Genomic_DNA"/>
</dbReference>
<proteinExistence type="predicted"/>
<dbReference type="Pfam" id="PF01797">
    <property type="entry name" value="Y1_Tnp"/>
    <property type="match status" value="1"/>
</dbReference>
<dbReference type="PANTHER" id="PTHR36966:SF1">
    <property type="entry name" value="REP-ASSOCIATED TYROSINE TRANSPOSASE"/>
    <property type="match status" value="1"/>
</dbReference>
<sequence>MSELKASLSAIEAQSAEFDQLQRQIFLTAEKYLDRNEGFAPFREPACCEALVQELKVIAPAWEVADWVIMPNHVHFVLLDNGSAISLSKVLPQFKGRSARACNIVLGRSGHFWQRDWFDRWMRNEAELSRVQRYISQNPVKAQLVQTAEDYRWWHSA</sequence>